<comment type="subcellular location">
    <subcellularLocation>
        <location evidence="1">Membrane</location>
        <topology evidence="1">Multi-pass membrane protein</topology>
    </subcellularLocation>
</comment>
<organism evidence="7 8">
    <name type="scientific">Thioalkalivibrio sulfidiphilus (strain HL-EbGR7)</name>
    <dbReference type="NCBI Taxonomy" id="396588"/>
    <lineage>
        <taxon>Bacteria</taxon>
        <taxon>Pseudomonadati</taxon>
        <taxon>Pseudomonadota</taxon>
        <taxon>Gammaproteobacteria</taxon>
        <taxon>Chromatiales</taxon>
        <taxon>Ectothiorhodospiraceae</taxon>
        <taxon>Thioalkalivibrio</taxon>
    </lineage>
</organism>
<feature type="transmembrane region" description="Helical" evidence="5">
    <location>
        <begin position="54"/>
        <end position="71"/>
    </location>
</feature>
<dbReference type="PANTHER" id="PTHR33507">
    <property type="entry name" value="INNER MEMBRANE PROTEIN YBBJ"/>
    <property type="match status" value="1"/>
</dbReference>
<dbReference type="STRING" id="396588.Tgr7_1056"/>
<evidence type="ECO:0000256" key="5">
    <source>
        <dbReference type="SAM" id="Phobius"/>
    </source>
</evidence>
<evidence type="ECO:0000313" key="8">
    <source>
        <dbReference type="Proteomes" id="UP000002383"/>
    </source>
</evidence>
<proteinExistence type="predicted"/>
<dbReference type="AlphaFoldDB" id="B8GPH6"/>
<dbReference type="InterPro" id="IPR052165">
    <property type="entry name" value="Membrane_assoc_protease"/>
</dbReference>
<keyword evidence="3 5" id="KW-1133">Transmembrane helix</keyword>
<dbReference type="Proteomes" id="UP000002383">
    <property type="component" value="Chromosome"/>
</dbReference>
<dbReference type="PANTHER" id="PTHR33507:SF3">
    <property type="entry name" value="INNER MEMBRANE PROTEIN YBBJ"/>
    <property type="match status" value="1"/>
</dbReference>
<keyword evidence="4 5" id="KW-0472">Membrane</keyword>
<evidence type="ECO:0000256" key="2">
    <source>
        <dbReference type="ARBA" id="ARBA00022692"/>
    </source>
</evidence>
<reference evidence="7 8" key="1">
    <citation type="journal article" date="2011" name="Stand. Genomic Sci.">
        <title>Complete genome sequence of 'Thioalkalivibrio sulfidophilus' HL-EbGr7.</title>
        <authorList>
            <person name="Muyzer G."/>
            <person name="Sorokin D.Y."/>
            <person name="Mavromatis K."/>
            <person name="Lapidus A."/>
            <person name="Clum A."/>
            <person name="Ivanova N."/>
            <person name="Pati A."/>
            <person name="d'Haeseleer P."/>
            <person name="Woyke T."/>
            <person name="Kyrpides N.C."/>
        </authorList>
    </citation>
    <scope>NUCLEOTIDE SEQUENCE [LARGE SCALE GENOMIC DNA]</scope>
    <source>
        <strain evidence="7 8">HL-EbGR7</strain>
    </source>
</reference>
<dbReference type="GO" id="GO:0005886">
    <property type="term" value="C:plasma membrane"/>
    <property type="evidence" value="ECO:0007669"/>
    <property type="project" value="TreeGrafter"/>
</dbReference>
<feature type="domain" description="NfeD-like C-terminal" evidence="6">
    <location>
        <begin position="96"/>
        <end position="148"/>
    </location>
</feature>
<dbReference type="eggNOG" id="COG1585">
    <property type="taxonomic scope" value="Bacteria"/>
</dbReference>
<dbReference type="Pfam" id="PF01957">
    <property type="entry name" value="NfeD"/>
    <property type="match status" value="1"/>
</dbReference>
<evidence type="ECO:0000256" key="4">
    <source>
        <dbReference type="ARBA" id="ARBA00023136"/>
    </source>
</evidence>
<dbReference type="HOGENOM" id="CLU_116732_1_2_6"/>
<dbReference type="InterPro" id="IPR012340">
    <property type="entry name" value="NA-bd_OB-fold"/>
</dbReference>
<keyword evidence="8" id="KW-1185">Reference proteome</keyword>
<dbReference type="RefSeq" id="WP_012637627.1">
    <property type="nucleotide sequence ID" value="NC_011901.1"/>
</dbReference>
<evidence type="ECO:0000256" key="1">
    <source>
        <dbReference type="ARBA" id="ARBA00004141"/>
    </source>
</evidence>
<feature type="transmembrane region" description="Helical" evidence="5">
    <location>
        <begin position="29"/>
        <end position="48"/>
    </location>
</feature>
<gene>
    <name evidence="7" type="ordered locus">Tgr7_1056</name>
</gene>
<accession>B8GPH6</accession>
<dbReference type="SUPFAM" id="SSF141322">
    <property type="entry name" value="NfeD domain-like"/>
    <property type="match status" value="1"/>
</dbReference>
<dbReference type="EMBL" id="CP001339">
    <property type="protein sequence ID" value="ACL72143.1"/>
    <property type="molecule type" value="Genomic_DNA"/>
</dbReference>
<name>B8GPH6_THISH</name>
<feature type="transmembrane region" description="Helical" evidence="5">
    <location>
        <begin position="6"/>
        <end position="22"/>
    </location>
</feature>
<keyword evidence="2 5" id="KW-0812">Transmembrane</keyword>
<dbReference type="OrthoDB" id="6118712at2"/>
<sequence length="153" mass="16416">MNIDWTVTPASLWFLLGVLLIFSEFVFPGIIAIFFGAAAIVVAIILFLGFDLSFNVQILVFAALGAVLLLLTRNRLKAWFQGASSKGQHGVEVLPIGTQVVASEDFVDGGGLVHYSGARWNAESAEPVSAGQHVWITGRRGLVLQVSPRPPGQ</sequence>
<evidence type="ECO:0000313" key="7">
    <source>
        <dbReference type="EMBL" id="ACL72143.1"/>
    </source>
</evidence>
<dbReference type="InterPro" id="IPR002810">
    <property type="entry name" value="NfeD-like_C"/>
</dbReference>
<dbReference type="Gene3D" id="2.40.50.140">
    <property type="entry name" value="Nucleic acid-binding proteins"/>
    <property type="match status" value="1"/>
</dbReference>
<evidence type="ECO:0000256" key="3">
    <source>
        <dbReference type="ARBA" id="ARBA00022989"/>
    </source>
</evidence>
<protein>
    <recommendedName>
        <fullName evidence="6">NfeD-like C-terminal domain-containing protein</fullName>
    </recommendedName>
</protein>
<dbReference type="KEGG" id="tgr:Tgr7_1056"/>
<evidence type="ECO:0000259" key="6">
    <source>
        <dbReference type="Pfam" id="PF01957"/>
    </source>
</evidence>